<dbReference type="GO" id="GO:0016787">
    <property type="term" value="F:hydrolase activity"/>
    <property type="evidence" value="ECO:0007669"/>
    <property type="project" value="UniProtKB-KW"/>
</dbReference>
<keyword evidence="2" id="KW-0378">Hydrolase</keyword>
<gene>
    <name evidence="2" type="ORF">EXIGUO9Y_190106</name>
</gene>
<protein>
    <submittedName>
        <fullName evidence="2">5-bromo-4-chloroindolyl phosphate hydrolase</fullName>
    </submittedName>
</protein>
<sequence length="248" mass="29090">MKSSTWWIFGSIGLMFVFLQIADTLNFSGIFVALGLWFIWSGYRAKPGKRYRTERKSTEIKRQNVKKKLLLDDDDQFVGSVILKPEQATRRFDETDDLELQVLQRTVEEGFVKLQAFDGIIPSIRDSEVRSDMRIVSREAHVLFEELFNAPREVKKVRDFFTFYLDSLLSISEKFADLERRGAQVQFDTREQLQANLKMIAQKLKQHQSLLLEGDTVDLERELLTIEKVLAQESEQRKQEESYKHDPF</sequence>
<keyword evidence="3" id="KW-1185">Reference proteome</keyword>
<evidence type="ECO:0000313" key="3">
    <source>
        <dbReference type="Proteomes" id="UP000439752"/>
    </source>
</evidence>
<feature type="transmembrane region" description="Helical" evidence="1">
    <location>
        <begin position="6"/>
        <end position="39"/>
    </location>
</feature>
<evidence type="ECO:0000313" key="2">
    <source>
        <dbReference type="EMBL" id="VWX34692.1"/>
    </source>
</evidence>
<dbReference type="InterPro" id="IPR018770">
    <property type="entry name" value="ChloroindolylP_hydrolase"/>
</dbReference>
<dbReference type="AlphaFoldDB" id="A0A653I731"/>
<keyword evidence="1" id="KW-0812">Transmembrane</keyword>
<keyword evidence="1" id="KW-1133">Transmembrane helix</keyword>
<organism evidence="2 3">
    <name type="scientific">Exiguobacterium oxidotolerans</name>
    <dbReference type="NCBI Taxonomy" id="223958"/>
    <lineage>
        <taxon>Bacteria</taxon>
        <taxon>Bacillati</taxon>
        <taxon>Bacillota</taxon>
        <taxon>Bacilli</taxon>
        <taxon>Bacillales</taxon>
        <taxon>Bacillales Family XII. Incertae Sedis</taxon>
        <taxon>Exiguobacterium</taxon>
    </lineage>
</organism>
<evidence type="ECO:0000256" key="1">
    <source>
        <dbReference type="SAM" id="Phobius"/>
    </source>
</evidence>
<keyword evidence="1" id="KW-0472">Membrane</keyword>
<dbReference type="RefSeq" id="WP_088837294.1">
    <property type="nucleotide sequence ID" value="NZ_LR732311.1"/>
</dbReference>
<dbReference type="Proteomes" id="UP000439752">
    <property type="component" value="Unassembled WGS sequence"/>
</dbReference>
<proteinExistence type="predicted"/>
<dbReference type="EMBL" id="CABWKQ010000011">
    <property type="protein sequence ID" value="VWX34692.1"/>
    <property type="molecule type" value="Genomic_DNA"/>
</dbReference>
<reference evidence="2 3" key="1">
    <citation type="submission" date="2019-10" db="EMBL/GenBank/DDBJ databases">
        <authorList>
            <person name="Karimi E."/>
        </authorList>
    </citation>
    <scope>NUCLEOTIDE SEQUENCE [LARGE SCALE GENOMIC DNA]</scope>
    <source>
        <strain evidence="2">Exiguobacterium sp. 9Y</strain>
    </source>
</reference>
<name>A0A653I731_9BACL</name>
<accession>A0A653I731</accession>
<dbReference type="Pfam" id="PF10112">
    <property type="entry name" value="Halogen_Hydrol"/>
    <property type="match status" value="1"/>
</dbReference>